<evidence type="ECO:0000256" key="1">
    <source>
        <dbReference type="RuleBase" id="RU000411"/>
    </source>
</evidence>
<dbReference type="AlphaFoldDB" id="A0A2V1IZ42"/>
<reference evidence="5" key="1">
    <citation type="submission" date="2018-02" db="EMBL/GenBank/DDBJ databases">
        <authorList>
            <person name="Clavel T."/>
            <person name="Strowig T."/>
        </authorList>
    </citation>
    <scope>NUCLEOTIDE SEQUENCE [LARGE SCALE GENOMIC DNA]</scope>
    <source>
        <strain evidence="5">DSM 100764</strain>
    </source>
</reference>
<dbReference type="InterPro" id="IPR023796">
    <property type="entry name" value="Serpin_dom"/>
</dbReference>
<comment type="similarity">
    <text evidence="1">Belongs to the serpin family.</text>
</comment>
<dbReference type="Gene3D" id="3.30.497.10">
    <property type="entry name" value="Antithrombin, subunit I, domain 2"/>
    <property type="match status" value="1"/>
</dbReference>
<evidence type="ECO:0000259" key="3">
    <source>
        <dbReference type="SMART" id="SM00093"/>
    </source>
</evidence>
<sequence>MNMNKRIKTLFLLLPIFAAGLWGCASDGDADNHVDNNPYEPIELEAEEFYVGEAMQPFAFDMLGEICCQTESSVVVSPLSAAIMVGMLANAADDDVCAEFLAAMGVSDVQKLWLNSYFGKLQQSLPGIDKEAMMRLDNGVWLNSGSGEPARATDGYVSILYNDYMTDIKCIDFSERSSVGKINAWIFERTGFDDVVKNIDRSMAALWASTLYFRGAWTKKFDRSATKKSPFFLADGSCEDVDMMHADNVGAGYYSGIGADGGMSTEDAIQSVTMPYGNGAYNFTAVLPAKNMSVRDLIRSLGAGGWYEITTGSSGEGMRSGSFGLDIPRMEITSDHDVSRILSAMGASSLASGFVMPGLGLISPVGGKVVQRTSISVDEEGSEVKSVTAGGIDGADRRCYVTFDRPFVYAVWEKSTGAILAVGTYMGPNK</sequence>
<dbReference type="PANTHER" id="PTHR11461">
    <property type="entry name" value="SERINE PROTEASE INHIBITOR, SERPIN"/>
    <property type="match status" value="1"/>
</dbReference>
<dbReference type="Gene3D" id="2.30.39.10">
    <property type="entry name" value="Alpha-1-antitrypsin, domain 1"/>
    <property type="match status" value="1"/>
</dbReference>
<organism evidence="4 5">
    <name type="scientific">Paramuribaculum intestinale</name>
    <dbReference type="NCBI Taxonomy" id="2094151"/>
    <lineage>
        <taxon>Bacteria</taxon>
        <taxon>Pseudomonadati</taxon>
        <taxon>Bacteroidota</taxon>
        <taxon>Bacteroidia</taxon>
        <taxon>Bacteroidales</taxon>
        <taxon>Muribaculaceae</taxon>
        <taxon>Paramuribaculum</taxon>
    </lineage>
</organism>
<dbReference type="GO" id="GO:0004867">
    <property type="term" value="F:serine-type endopeptidase inhibitor activity"/>
    <property type="evidence" value="ECO:0007669"/>
    <property type="project" value="InterPro"/>
</dbReference>
<evidence type="ECO:0000313" key="5">
    <source>
        <dbReference type="Proteomes" id="UP000244925"/>
    </source>
</evidence>
<dbReference type="PROSITE" id="PS00284">
    <property type="entry name" value="SERPIN"/>
    <property type="match status" value="1"/>
</dbReference>
<feature type="chain" id="PRO_5015887163" description="Serpin domain-containing protein" evidence="2">
    <location>
        <begin position="28"/>
        <end position="430"/>
    </location>
</feature>
<dbReference type="InterPro" id="IPR042185">
    <property type="entry name" value="Serpin_sf_2"/>
</dbReference>
<evidence type="ECO:0000313" key="4">
    <source>
        <dbReference type="EMBL" id="PWB09385.1"/>
    </source>
</evidence>
<feature type="signal peptide" evidence="2">
    <location>
        <begin position="1"/>
        <end position="27"/>
    </location>
</feature>
<keyword evidence="5" id="KW-1185">Reference proteome</keyword>
<dbReference type="InterPro" id="IPR036186">
    <property type="entry name" value="Serpin_sf"/>
</dbReference>
<comment type="caution">
    <text evidence="4">The sequence shown here is derived from an EMBL/GenBank/DDBJ whole genome shotgun (WGS) entry which is preliminary data.</text>
</comment>
<dbReference type="SMART" id="SM00093">
    <property type="entry name" value="SERPIN"/>
    <property type="match status" value="1"/>
</dbReference>
<dbReference type="PANTHER" id="PTHR11461:SF211">
    <property type="entry name" value="GH10112P-RELATED"/>
    <property type="match status" value="1"/>
</dbReference>
<evidence type="ECO:0000256" key="2">
    <source>
        <dbReference type="SAM" id="SignalP"/>
    </source>
</evidence>
<dbReference type="InterPro" id="IPR000215">
    <property type="entry name" value="Serpin_fam"/>
</dbReference>
<keyword evidence="2" id="KW-0732">Signal</keyword>
<dbReference type="EMBL" id="PUBV01000002">
    <property type="protein sequence ID" value="PWB09385.1"/>
    <property type="molecule type" value="Genomic_DNA"/>
</dbReference>
<dbReference type="Proteomes" id="UP000244925">
    <property type="component" value="Unassembled WGS sequence"/>
</dbReference>
<dbReference type="InterPro" id="IPR042178">
    <property type="entry name" value="Serpin_sf_1"/>
</dbReference>
<gene>
    <name evidence="4" type="ORF">C5O25_01720</name>
</gene>
<proteinExistence type="inferred from homology"/>
<dbReference type="SUPFAM" id="SSF56574">
    <property type="entry name" value="Serpins"/>
    <property type="match status" value="1"/>
</dbReference>
<accession>A0A2V1IZ42</accession>
<dbReference type="InterPro" id="IPR023795">
    <property type="entry name" value="Serpin_CS"/>
</dbReference>
<protein>
    <recommendedName>
        <fullName evidence="3">Serpin domain-containing protein</fullName>
    </recommendedName>
</protein>
<name>A0A2V1IZ42_9BACT</name>
<dbReference type="GO" id="GO:0005615">
    <property type="term" value="C:extracellular space"/>
    <property type="evidence" value="ECO:0007669"/>
    <property type="project" value="InterPro"/>
</dbReference>
<dbReference type="Pfam" id="PF00079">
    <property type="entry name" value="Serpin"/>
    <property type="match status" value="1"/>
</dbReference>
<feature type="domain" description="Serpin" evidence="3">
    <location>
        <begin position="60"/>
        <end position="428"/>
    </location>
</feature>